<dbReference type="EMBL" id="CAVNYO010000093">
    <property type="protein sequence ID" value="CAK5265566.1"/>
    <property type="molecule type" value="Genomic_DNA"/>
</dbReference>
<keyword evidence="2" id="KW-0472">Membrane</keyword>
<accession>A0AAD2GXY6</accession>
<feature type="region of interest" description="Disordered" evidence="1">
    <location>
        <begin position="391"/>
        <end position="434"/>
    </location>
</feature>
<evidence type="ECO:0000313" key="4">
    <source>
        <dbReference type="Proteomes" id="UP001295794"/>
    </source>
</evidence>
<gene>
    <name evidence="3" type="ORF">MYCIT1_LOCUS6650</name>
</gene>
<dbReference type="AlphaFoldDB" id="A0AAD2GXY6"/>
<proteinExistence type="predicted"/>
<keyword evidence="2" id="KW-1133">Transmembrane helix</keyword>
<keyword evidence="2" id="KW-0812">Transmembrane</keyword>
<comment type="caution">
    <text evidence="3">The sequence shown here is derived from an EMBL/GenBank/DDBJ whole genome shotgun (WGS) entry which is preliminary data.</text>
</comment>
<reference evidence="3" key="1">
    <citation type="submission" date="2023-11" db="EMBL/GenBank/DDBJ databases">
        <authorList>
            <person name="De Vega J J."/>
            <person name="De Vega J J."/>
        </authorList>
    </citation>
    <scope>NUCLEOTIDE SEQUENCE</scope>
</reference>
<evidence type="ECO:0000256" key="2">
    <source>
        <dbReference type="SAM" id="Phobius"/>
    </source>
</evidence>
<sequence>MASAFNLTLDDCSPLISYGPSGAWRDASSNDTASLGYFGNTYHSTNTTGATVTINFNGTGIEIYGAHRPEYGSYSMTMDGQSMGETSAASSVVQAQQLLGSATELANGPHTAVITSNGSGMDIDWVNLLTQVGVVGSTMTTSLVDDADPRVNYAGKWQTNNLNTYMNNTLHYSSTAGSAASLSFSGNAVAIYGTVSPDHANIQVSIDGQSQMVNTQASSISALHPQTLLYYSNGLDSSQHTLIITNPGQQSGTGPFIDLDAVAVYSATAPPTASGAAPNALNDSANRHGSKIGALSRTAFVGILAGILSLVLLAIAGVFLFFFLRRRRASQYKSEDVDPTTPTCAELPLQGPNARFTMVSPTQPLPTFSGIPQRQSSHSIAPSYYAFGNESRSSFASTTPLAPTLGMPKPPNRNQPNLMVPSNLVSQRLNPPAF</sequence>
<organism evidence="3 4">
    <name type="scientific">Mycena citricolor</name>
    <dbReference type="NCBI Taxonomy" id="2018698"/>
    <lineage>
        <taxon>Eukaryota</taxon>
        <taxon>Fungi</taxon>
        <taxon>Dikarya</taxon>
        <taxon>Basidiomycota</taxon>
        <taxon>Agaricomycotina</taxon>
        <taxon>Agaricomycetes</taxon>
        <taxon>Agaricomycetidae</taxon>
        <taxon>Agaricales</taxon>
        <taxon>Marasmiineae</taxon>
        <taxon>Mycenaceae</taxon>
        <taxon>Mycena</taxon>
    </lineage>
</organism>
<dbReference type="Proteomes" id="UP001295794">
    <property type="component" value="Unassembled WGS sequence"/>
</dbReference>
<name>A0AAD2GXY6_9AGAR</name>
<feature type="transmembrane region" description="Helical" evidence="2">
    <location>
        <begin position="299"/>
        <end position="324"/>
    </location>
</feature>
<evidence type="ECO:0000256" key="1">
    <source>
        <dbReference type="SAM" id="MobiDB-lite"/>
    </source>
</evidence>
<protein>
    <submittedName>
        <fullName evidence="3">Uncharacterized protein</fullName>
    </submittedName>
</protein>
<keyword evidence="4" id="KW-1185">Reference proteome</keyword>
<feature type="compositionally biased region" description="Polar residues" evidence="1">
    <location>
        <begin position="391"/>
        <end position="401"/>
    </location>
</feature>
<dbReference type="Gene3D" id="2.60.120.260">
    <property type="entry name" value="Galactose-binding domain-like"/>
    <property type="match status" value="2"/>
</dbReference>
<feature type="compositionally biased region" description="Polar residues" evidence="1">
    <location>
        <begin position="423"/>
        <end position="434"/>
    </location>
</feature>
<evidence type="ECO:0000313" key="3">
    <source>
        <dbReference type="EMBL" id="CAK5265566.1"/>
    </source>
</evidence>